<organism evidence="2 3">
    <name type="scientific">Flemingia macrophylla</name>
    <dbReference type="NCBI Taxonomy" id="520843"/>
    <lineage>
        <taxon>Eukaryota</taxon>
        <taxon>Viridiplantae</taxon>
        <taxon>Streptophyta</taxon>
        <taxon>Embryophyta</taxon>
        <taxon>Tracheophyta</taxon>
        <taxon>Spermatophyta</taxon>
        <taxon>Magnoliopsida</taxon>
        <taxon>eudicotyledons</taxon>
        <taxon>Gunneridae</taxon>
        <taxon>Pentapetalae</taxon>
        <taxon>rosids</taxon>
        <taxon>fabids</taxon>
        <taxon>Fabales</taxon>
        <taxon>Fabaceae</taxon>
        <taxon>Papilionoideae</taxon>
        <taxon>50 kb inversion clade</taxon>
        <taxon>NPAAA clade</taxon>
        <taxon>indigoferoid/millettioid clade</taxon>
        <taxon>Phaseoleae</taxon>
        <taxon>Flemingia</taxon>
    </lineage>
</organism>
<name>A0ABD1NAK0_9FABA</name>
<proteinExistence type="predicted"/>
<feature type="region of interest" description="Disordered" evidence="1">
    <location>
        <begin position="354"/>
        <end position="400"/>
    </location>
</feature>
<accession>A0ABD1NAK0</accession>
<dbReference type="Gene3D" id="1.10.510.10">
    <property type="entry name" value="Transferase(Phosphotransferase) domain 1"/>
    <property type="match status" value="1"/>
</dbReference>
<evidence type="ECO:0000256" key="1">
    <source>
        <dbReference type="SAM" id="MobiDB-lite"/>
    </source>
</evidence>
<evidence type="ECO:0000313" key="2">
    <source>
        <dbReference type="EMBL" id="KAL2345141.1"/>
    </source>
</evidence>
<comment type="caution">
    <text evidence="2">The sequence shown here is derived from an EMBL/GenBank/DDBJ whole genome shotgun (WGS) entry which is preliminary data.</text>
</comment>
<dbReference type="SUPFAM" id="SSF56112">
    <property type="entry name" value="Protein kinase-like (PK-like)"/>
    <property type="match status" value="1"/>
</dbReference>
<reference evidence="2 3" key="1">
    <citation type="submission" date="2024-08" db="EMBL/GenBank/DDBJ databases">
        <title>Insights into the chromosomal genome structure of Flemingia macrophylla.</title>
        <authorList>
            <person name="Ding Y."/>
            <person name="Zhao Y."/>
            <person name="Bi W."/>
            <person name="Wu M."/>
            <person name="Zhao G."/>
            <person name="Gong Y."/>
            <person name="Li W."/>
            <person name="Zhang P."/>
        </authorList>
    </citation>
    <scope>NUCLEOTIDE SEQUENCE [LARGE SCALE GENOMIC DNA]</scope>
    <source>
        <strain evidence="2">DYQJB</strain>
        <tissue evidence="2">Leaf</tissue>
    </source>
</reference>
<keyword evidence="3" id="KW-1185">Reference proteome</keyword>
<feature type="compositionally biased region" description="Gly residues" evidence="1">
    <location>
        <begin position="384"/>
        <end position="393"/>
    </location>
</feature>
<dbReference type="Proteomes" id="UP001603857">
    <property type="component" value="Unassembled WGS sequence"/>
</dbReference>
<evidence type="ECO:0000313" key="3">
    <source>
        <dbReference type="Proteomes" id="UP001603857"/>
    </source>
</evidence>
<protein>
    <submittedName>
        <fullName evidence="2">Uncharacterized protein</fullName>
    </submittedName>
</protein>
<dbReference type="EMBL" id="JBGMDY010000002">
    <property type="protein sequence ID" value="KAL2345141.1"/>
    <property type="molecule type" value="Genomic_DNA"/>
</dbReference>
<dbReference type="InterPro" id="IPR011009">
    <property type="entry name" value="Kinase-like_dom_sf"/>
</dbReference>
<dbReference type="AlphaFoldDB" id="A0ABD1NAK0"/>
<gene>
    <name evidence="2" type="ORF">Fmac_006426</name>
</gene>
<sequence>MWGSSGMGDLLESFPESVRVRTKHPENSCGAAEMSDVRGVTNGIRASSLTQYGVCGATEMSDVRGVTVDGLGDVVLVWGGEDEEVGDRALEIHALESEGLDCVFKSLVGIHAQLFYVLPHEIVTIWYKAPEVLLDSTHYSTAITIWSVFGEGGEGEFVEGGWVRRRYLVRAGRVGLSEGGVGSSLLSFFFGLDKTCKTWLLLSVVLRSLPCSEPLLLRLESPTPKGGGYLQRHSDAQVNGCRAEGMNVTGVLGSALVLGSAGVPNRRECSWGPRLGKGAELREGVLGVLGSTGVPGRGGVSRVPRLGKGCQSEVGGRHEVLGSAGSSSRDGVSRQGYRAEIGVSRQGYEVLDSTGVPRRDGVSRVSRRAGGEIPGRRAEVVPGRGRGADGQLGRGRRAEE</sequence>